<dbReference type="InterPro" id="IPR051531">
    <property type="entry name" value="N-acetyltransferase"/>
</dbReference>
<evidence type="ECO:0000313" key="2">
    <source>
        <dbReference type="EMBL" id="SHL38153.1"/>
    </source>
</evidence>
<dbReference type="Pfam" id="PF13302">
    <property type="entry name" value="Acetyltransf_3"/>
    <property type="match status" value="1"/>
</dbReference>
<evidence type="ECO:0000313" key="3">
    <source>
        <dbReference type="Proteomes" id="UP000184386"/>
    </source>
</evidence>
<dbReference type="RefSeq" id="WP_073279581.1">
    <property type="nucleotide sequence ID" value="NZ_FRAC01000031.1"/>
</dbReference>
<evidence type="ECO:0000259" key="1">
    <source>
        <dbReference type="Pfam" id="PF13302"/>
    </source>
</evidence>
<organism evidence="2 3">
    <name type="scientific">Anaerocolumna jejuensis DSM 15929</name>
    <dbReference type="NCBI Taxonomy" id="1121322"/>
    <lineage>
        <taxon>Bacteria</taxon>
        <taxon>Bacillati</taxon>
        <taxon>Bacillota</taxon>
        <taxon>Clostridia</taxon>
        <taxon>Lachnospirales</taxon>
        <taxon>Lachnospiraceae</taxon>
        <taxon>Anaerocolumna</taxon>
    </lineage>
</organism>
<accession>A0A1M7A699</accession>
<sequence length="188" mass="22351">MFRHIGTQTIKTERLILRKFKCDDAIEVYNNWASNPNIQLDYGEPVYSSMEQVQEFLNKWILNYEDDGFYKWAINLKENHVNIGQIAFCRVYEEVATAEIEYCIGEHYWGNRYALEALNAVIEFMFFNSDFNKLEAYHRKDNPKSGRVLEKTIMKRVPTVRRFELSAENTDSEICYAITKKEFIKNEK</sequence>
<dbReference type="AlphaFoldDB" id="A0A1M7A699"/>
<dbReference type="Proteomes" id="UP000184386">
    <property type="component" value="Unassembled WGS sequence"/>
</dbReference>
<dbReference type="PANTHER" id="PTHR43792:SF1">
    <property type="entry name" value="N-ACETYLTRANSFERASE DOMAIN-CONTAINING PROTEIN"/>
    <property type="match status" value="1"/>
</dbReference>
<dbReference type="InterPro" id="IPR000182">
    <property type="entry name" value="GNAT_dom"/>
</dbReference>
<dbReference type="Gene3D" id="3.40.630.30">
    <property type="match status" value="1"/>
</dbReference>
<gene>
    <name evidence="2" type="ORF">SAMN02745136_04762</name>
</gene>
<feature type="domain" description="N-acetyltransferase" evidence="1">
    <location>
        <begin position="14"/>
        <end position="152"/>
    </location>
</feature>
<keyword evidence="3" id="KW-1185">Reference proteome</keyword>
<reference evidence="2 3" key="1">
    <citation type="submission" date="2016-11" db="EMBL/GenBank/DDBJ databases">
        <authorList>
            <person name="Jaros S."/>
            <person name="Januszkiewicz K."/>
            <person name="Wedrychowicz H."/>
        </authorList>
    </citation>
    <scope>NUCLEOTIDE SEQUENCE [LARGE SCALE GENOMIC DNA]</scope>
    <source>
        <strain evidence="2 3">DSM 15929</strain>
    </source>
</reference>
<protein>
    <submittedName>
        <fullName evidence="2">Ribosomal-protein-alanine N-acetyltransferase</fullName>
    </submittedName>
</protein>
<dbReference type="OrthoDB" id="9785602at2"/>
<dbReference type="STRING" id="1121322.SAMN02745136_04762"/>
<keyword evidence="2" id="KW-0808">Transferase</keyword>
<dbReference type="PANTHER" id="PTHR43792">
    <property type="entry name" value="GNAT FAMILY, PUTATIVE (AFU_ORTHOLOGUE AFUA_3G00765)-RELATED-RELATED"/>
    <property type="match status" value="1"/>
</dbReference>
<name>A0A1M7A699_9FIRM</name>
<dbReference type="InterPro" id="IPR016181">
    <property type="entry name" value="Acyl_CoA_acyltransferase"/>
</dbReference>
<dbReference type="SUPFAM" id="SSF55729">
    <property type="entry name" value="Acyl-CoA N-acyltransferases (Nat)"/>
    <property type="match status" value="1"/>
</dbReference>
<dbReference type="GO" id="GO:0016747">
    <property type="term" value="F:acyltransferase activity, transferring groups other than amino-acyl groups"/>
    <property type="evidence" value="ECO:0007669"/>
    <property type="project" value="InterPro"/>
</dbReference>
<dbReference type="EMBL" id="FRAC01000031">
    <property type="protein sequence ID" value="SHL38153.1"/>
    <property type="molecule type" value="Genomic_DNA"/>
</dbReference>
<proteinExistence type="predicted"/>